<dbReference type="InterPro" id="IPR046373">
    <property type="entry name" value="Acyl-CoA_Oxase/DH_mid-dom_sf"/>
</dbReference>
<dbReference type="InterPro" id="IPR002655">
    <property type="entry name" value="Acyl-CoA_oxidase_C"/>
</dbReference>
<dbReference type="Proteomes" id="UP001519460">
    <property type="component" value="Unassembled WGS sequence"/>
</dbReference>
<evidence type="ECO:0000256" key="7">
    <source>
        <dbReference type="ARBA" id="ARBA00023002"/>
    </source>
</evidence>
<feature type="binding site" evidence="12">
    <location>
        <position position="151"/>
    </location>
    <ligand>
        <name>FAD</name>
        <dbReference type="ChEBI" id="CHEBI:57692"/>
    </ligand>
</feature>
<evidence type="ECO:0000256" key="8">
    <source>
        <dbReference type="ARBA" id="ARBA00023098"/>
    </source>
</evidence>
<evidence type="ECO:0000256" key="4">
    <source>
        <dbReference type="ARBA" id="ARBA00022630"/>
    </source>
</evidence>
<dbReference type="GO" id="GO:0006631">
    <property type="term" value="P:fatty acid metabolic process"/>
    <property type="evidence" value="ECO:0007669"/>
    <property type="project" value="UniProtKB-KW"/>
</dbReference>
<dbReference type="AlphaFoldDB" id="A0ABD0K6G0"/>
<dbReference type="Pfam" id="PF14749">
    <property type="entry name" value="Acyl-CoA_ox_N"/>
    <property type="match status" value="1"/>
</dbReference>
<dbReference type="PANTHER" id="PTHR10909:SF344">
    <property type="entry name" value="PEROXISOMAL ACYL-COENZYME A OXIDASE 2"/>
    <property type="match status" value="1"/>
</dbReference>
<feature type="domain" description="Acyl-CoA oxidase C-terminal" evidence="13">
    <location>
        <begin position="536"/>
        <end position="635"/>
    </location>
</feature>
<keyword evidence="6" id="KW-0276">Fatty acid metabolism</keyword>
<keyword evidence="4 10" id="KW-0285">Flavoprotein</keyword>
<dbReference type="InterPro" id="IPR009100">
    <property type="entry name" value="AcylCoA_DH/oxidase_NM_dom_sf"/>
</dbReference>
<evidence type="ECO:0000313" key="17">
    <source>
        <dbReference type="Proteomes" id="UP001519460"/>
    </source>
</evidence>
<dbReference type="FunFam" id="1.10.540.10:FF:000006">
    <property type="entry name" value="Acyl-coenzyme A oxidase"/>
    <property type="match status" value="1"/>
</dbReference>
<keyword evidence="9" id="KW-0576">Peroxisome</keyword>
<keyword evidence="7" id="KW-0560">Oxidoreductase</keyword>
<reference evidence="16 17" key="1">
    <citation type="journal article" date="2023" name="Sci. Data">
        <title>Genome assembly of the Korean intertidal mud-creeper Batillaria attramentaria.</title>
        <authorList>
            <person name="Patra A.K."/>
            <person name="Ho P.T."/>
            <person name="Jun S."/>
            <person name="Lee S.J."/>
            <person name="Kim Y."/>
            <person name="Won Y.J."/>
        </authorList>
    </citation>
    <scope>NUCLEOTIDE SEQUENCE [LARGE SCALE GENOMIC DNA]</scope>
    <source>
        <strain evidence="16">Wonlab-2016</strain>
    </source>
</reference>
<evidence type="ECO:0000259" key="13">
    <source>
        <dbReference type="Pfam" id="PF01756"/>
    </source>
</evidence>
<dbReference type="FunFam" id="2.40.110.10:FF:000003">
    <property type="entry name" value="Acyl-coenzyme A oxidase"/>
    <property type="match status" value="1"/>
</dbReference>
<feature type="binding site" evidence="12">
    <location>
        <position position="190"/>
    </location>
    <ligand>
        <name>FAD</name>
        <dbReference type="ChEBI" id="CHEBI:57692"/>
    </ligand>
</feature>
<organism evidence="16 17">
    <name type="scientific">Batillaria attramentaria</name>
    <dbReference type="NCBI Taxonomy" id="370345"/>
    <lineage>
        <taxon>Eukaryota</taxon>
        <taxon>Metazoa</taxon>
        <taxon>Spiralia</taxon>
        <taxon>Lophotrochozoa</taxon>
        <taxon>Mollusca</taxon>
        <taxon>Gastropoda</taxon>
        <taxon>Caenogastropoda</taxon>
        <taxon>Sorbeoconcha</taxon>
        <taxon>Cerithioidea</taxon>
        <taxon>Batillariidae</taxon>
        <taxon>Batillaria</taxon>
    </lineage>
</organism>
<comment type="cofactor">
    <cofactor evidence="1">
        <name>FAD</name>
        <dbReference type="ChEBI" id="CHEBI:57692"/>
    </cofactor>
</comment>
<evidence type="ECO:0000256" key="5">
    <source>
        <dbReference type="ARBA" id="ARBA00022827"/>
    </source>
</evidence>
<dbReference type="SUPFAM" id="SSF56645">
    <property type="entry name" value="Acyl-CoA dehydrogenase NM domain-like"/>
    <property type="match status" value="1"/>
</dbReference>
<dbReference type="InterPro" id="IPR012258">
    <property type="entry name" value="Acyl-CoA_oxidase"/>
</dbReference>
<feature type="domain" description="Acyl-CoA oxidase C-alpha1" evidence="15">
    <location>
        <begin position="287"/>
        <end position="448"/>
    </location>
</feature>
<accession>A0ABD0K6G0</accession>
<keyword evidence="8" id="KW-0443">Lipid metabolism</keyword>
<comment type="subcellular location">
    <subcellularLocation>
        <location evidence="2">Peroxisome</location>
    </subcellularLocation>
</comment>
<name>A0ABD0K6G0_9CAEN</name>
<evidence type="ECO:0000256" key="2">
    <source>
        <dbReference type="ARBA" id="ARBA00004275"/>
    </source>
</evidence>
<dbReference type="InterPro" id="IPR055060">
    <property type="entry name" value="ACOX_C_alpha1"/>
</dbReference>
<keyword evidence="17" id="KW-1185">Reference proteome</keyword>
<dbReference type="PANTHER" id="PTHR10909">
    <property type="entry name" value="ELECTRON TRANSPORT OXIDOREDUCTASE"/>
    <property type="match status" value="1"/>
</dbReference>
<feature type="active site" description="Proton acceptor" evidence="11">
    <location>
        <position position="433"/>
    </location>
</feature>
<evidence type="ECO:0000256" key="6">
    <source>
        <dbReference type="ARBA" id="ARBA00022832"/>
    </source>
</evidence>
<sequence>MAAANRDAFWAPSSKVNPDLARERESATFDVRELTHIIDGSPDRTKRRKELENLLYSEPVFRDVGRLSMERDEIYEQGVLKSIKLFEWSRKYKWDDDDFELASRLANHDISMSLQHAMFIPAIERLASDTQKAKWLPRALHYEMIGTYAQTELGHGTNLMELETTATFDPERNEFIMNSPTVTSMKWWPGALGKSSNTAIVLAQLIVKGKNHGLHPFLVPLRSMEDHTPLPGISVGDIGPKMALNCIDNGFLIMKNVRIPRENMFMKNAEVTRDGRFISRGVDKANYATMVLVRVKITRWAFESLSDGATTAVRYSVVRRQSSLKPGERELQVLDYQSQQYKVLPALAASYAFLMTNRSLHRLYDSVHADIMAGNTKLLAELHCQSSALKAYMSEVVVQLLELCRQACGGHGYLASSGIGLLCASSAPLVTVEGENSVLYQQAARYLMKQVAKAVVGDPVASGFQYLLTQSSSDRPDIRIQNLADCGNLDTLLQVYQRMAFSVVTGAARKLQMAIESGVEQHVAWNNNMVSLIQAARFYALHGIAKEAGYFLATPTLTPDQFELVRAAELQAMAKVRHDAVPLVDAFDLHDICLHSALGCYDGNVYERLYALAQTSSLNKTQVHPAYYKHIRGLVKDGQKQLRQQSKL</sequence>
<evidence type="ECO:0000256" key="10">
    <source>
        <dbReference type="PIRNR" id="PIRNR000168"/>
    </source>
</evidence>
<protein>
    <recommendedName>
        <fullName evidence="10">Acyl-coenzyme A oxidase</fullName>
    </recommendedName>
</protein>
<evidence type="ECO:0000259" key="14">
    <source>
        <dbReference type="Pfam" id="PF14749"/>
    </source>
</evidence>
<dbReference type="Gene3D" id="1.10.540.10">
    <property type="entry name" value="Acyl-CoA dehydrogenase/oxidase, N-terminal domain"/>
    <property type="match status" value="1"/>
</dbReference>
<dbReference type="InterPro" id="IPR037069">
    <property type="entry name" value="AcylCoA_DH/ox_N_sf"/>
</dbReference>
<dbReference type="Gene3D" id="1.20.140.10">
    <property type="entry name" value="Butyryl-CoA Dehydrogenase, subunit A, domain 3"/>
    <property type="match status" value="3"/>
</dbReference>
<evidence type="ECO:0000256" key="3">
    <source>
        <dbReference type="ARBA" id="ARBA00006288"/>
    </source>
</evidence>
<evidence type="ECO:0000259" key="15">
    <source>
        <dbReference type="Pfam" id="PF22924"/>
    </source>
</evidence>
<dbReference type="InterPro" id="IPR036250">
    <property type="entry name" value="AcylCo_DH-like_C"/>
</dbReference>
<comment type="caution">
    <text evidence="16">The sequence shown here is derived from an EMBL/GenBank/DDBJ whole genome shotgun (WGS) entry which is preliminary data.</text>
</comment>
<evidence type="ECO:0000256" key="1">
    <source>
        <dbReference type="ARBA" id="ARBA00001974"/>
    </source>
</evidence>
<evidence type="ECO:0000256" key="9">
    <source>
        <dbReference type="ARBA" id="ARBA00023140"/>
    </source>
</evidence>
<dbReference type="PIRSF" id="PIRSF000168">
    <property type="entry name" value="Acyl-CoA_oxidase"/>
    <property type="match status" value="1"/>
</dbReference>
<dbReference type="GO" id="GO:0016491">
    <property type="term" value="F:oxidoreductase activity"/>
    <property type="evidence" value="ECO:0007669"/>
    <property type="project" value="UniProtKB-KW"/>
</dbReference>
<gene>
    <name evidence="16" type="ORF">BaRGS_00025975</name>
</gene>
<dbReference type="InterPro" id="IPR029320">
    <property type="entry name" value="Acyl-CoA_ox_N"/>
</dbReference>
<keyword evidence="5 10" id="KW-0274">FAD</keyword>
<dbReference type="GO" id="GO:0005777">
    <property type="term" value="C:peroxisome"/>
    <property type="evidence" value="ECO:0007669"/>
    <property type="project" value="UniProtKB-SubCell"/>
</dbReference>
<dbReference type="FunFam" id="1.20.140.10:FF:000005">
    <property type="entry name" value="Acyl-coenzyme A oxidase"/>
    <property type="match status" value="1"/>
</dbReference>
<dbReference type="EMBL" id="JACVVK020000238">
    <property type="protein sequence ID" value="KAK7482809.1"/>
    <property type="molecule type" value="Genomic_DNA"/>
</dbReference>
<evidence type="ECO:0000256" key="12">
    <source>
        <dbReference type="PIRSR" id="PIRSR000168-2"/>
    </source>
</evidence>
<dbReference type="SUPFAM" id="SSF47203">
    <property type="entry name" value="Acyl-CoA dehydrogenase C-terminal domain-like"/>
    <property type="match status" value="2"/>
</dbReference>
<evidence type="ECO:0000256" key="11">
    <source>
        <dbReference type="PIRSR" id="PIRSR000168-1"/>
    </source>
</evidence>
<feature type="domain" description="Acyl-coenzyme A oxidase N-terminal" evidence="14">
    <location>
        <begin position="30"/>
        <end position="145"/>
    </location>
</feature>
<dbReference type="Gene3D" id="2.40.110.10">
    <property type="entry name" value="Butyryl-CoA Dehydrogenase, subunit A, domain 2"/>
    <property type="match status" value="1"/>
</dbReference>
<proteinExistence type="inferred from homology"/>
<dbReference type="Pfam" id="PF22924">
    <property type="entry name" value="ACOX_C_alpha1"/>
    <property type="match status" value="1"/>
</dbReference>
<comment type="similarity">
    <text evidence="3 10">Belongs to the acyl-CoA oxidase family.</text>
</comment>
<evidence type="ECO:0000313" key="16">
    <source>
        <dbReference type="EMBL" id="KAK7482809.1"/>
    </source>
</evidence>
<dbReference type="Pfam" id="PF01756">
    <property type="entry name" value="ACOX"/>
    <property type="match status" value="1"/>
</dbReference>